<evidence type="ECO:0000313" key="5">
    <source>
        <dbReference type="Proteomes" id="UP000002384"/>
    </source>
</evidence>
<dbReference type="RefSeq" id="WP_015955036.1">
    <property type="nucleotide sequence ID" value="NC_011729.1"/>
</dbReference>
<evidence type="ECO:0000256" key="2">
    <source>
        <dbReference type="SAM" id="Phobius"/>
    </source>
</evidence>
<organism evidence="4 5">
    <name type="scientific">Gloeothece citriformis (strain PCC 7424)</name>
    <name type="common">Cyanothece sp. (strain PCC 7424)</name>
    <dbReference type="NCBI Taxonomy" id="65393"/>
    <lineage>
        <taxon>Bacteria</taxon>
        <taxon>Bacillati</taxon>
        <taxon>Cyanobacteriota</taxon>
        <taxon>Cyanophyceae</taxon>
        <taxon>Oscillatoriophycideae</taxon>
        <taxon>Chroococcales</taxon>
        <taxon>Aphanothecaceae</taxon>
        <taxon>Gloeothece</taxon>
        <taxon>Gloeothece citriformis</taxon>
    </lineage>
</organism>
<name>B7KB83_GLOC7</name>
<dbReference type="HOGENOM" id="CLU_043536_0_0_3"/>
<evidence type="ECO:0000256" key="1">
    <source>
        <dbReference type="SAM" id="MobiDB-lite"/>
    </source>
</evidence>
<dbReference type="Pfam" id="PF02470">
    <property type="entry name" value="MlaD"/>
    <property type="match status" value="1"/>
</dbReference>
<dbReference type="OrthoDB" id="460587at2"/>
<evidence type="ECO:0000313" key="4">
    <source>
        <dbReference type="EMBL" id="ACK71439.1"/>
    </source>
</evidence>
<dbReference type="AlphaFoldDB" id="B7KB83"/>
<keyword evidence="2" id="KW-0812">Transmembrane</keyword>
<gene>
    <name evidence="4" type="ordered locus">PCC7424_3037</name>
</gene>
<accession>B7KB83</accession>
<feature type="transmembrane region" description="Helical" evidence="2">
    <location>
        <begin position="12"/>
        <end position="30"/>
    </location>
</feature>
<dbReference type="KEGG" id="cyc:PCC7424_3037"/>
<proteinExistence type="predicted"/>
<dbReference type="PANTHER" id="PTHR34675">
    <property type="entry name" value="PROTEIN TRIGALACTOSYLDIACYLGLYCEROL 2, CHLOROPLASTIC"/>
    <property type="match status" value="1"/>
</dbReference>
<reference evidence="5" key="1">
    <citation type="journal article" date="2011" name="MBio">
        <title>Novel metabolic attributes of the genus Cyanothece, comprising a group of unicellular nitrogen-fixing Cyanobacteria.</title>
        <authorList>
            <person name="Bandyopadhyay A."/>
            <person name="Elvitigala T."/>
            <person name="Welsh E."/>
            <person name="Stockel J."/>
            <person name="Liberton M."/>
            <person name="Min H."/>
            <person name="Sherman L.A."/>
            <person name="Pakrasi H.B."/>
        </authorList>
    </citation>
    <scope>NUCLEOTIDE SEQUENCE [LARGE SCALE GENOMIC DNA]</scope>
    <source>
        <strain evidence="5">PCC 7424</strain>
    </source>
</reference>
<keyword evidence="2" id="KW-0472">Membrane</keyword>
<dbReference type="eggNOG" id="COG1463">
    <property type="taxonomic scope" value="Bacteria"/>
</dbReference>
<feature type="region of interest" description="Disordered" evidence="1">
    <location>
        <begin position="453"/>
        <end position="479"/>
    </location>
</feature>
<dbReference type="EMBL" id="CP001291">
    <property type="protein sequence ID" value="ACK71439.1"/>
    <property type="molecule type" value="Genomic_DNA"/>
</dbReference>
<keyword evidence="5" id="KW-1185">Reference proteome</keyword>
<sequence length="479" mass="52592">MLRSRSIREGAVGLFALLGLVIFGGITIWLRGGNWGQQSYQIIVEFDNVAGLQLGAPVQYRGVQVGRLAALKPRENKVEALLEISSTDLVIPRDVTIQTSRYGLIGEPAIDITPKTLLSPQAKSLSPLGEECKPDLILCDNTRIQGDSGGQLVETLTRLAQTYSNPEFFNNLNNAAKNASLTLKDVSKLSKDFSTLSKSAQREIALVSRNFEQTTTAATQTANDASLFINNANAVVLENRRDINEAIQQTTLLMNNASQLIAENRQRISGAIESIDQMSDRLTLLATNLNQTALKINSTMDAADTEKMVQNLEVVLTNAAAVSQELREVSETLNDPTIILTLQQTLDSARVTFENTQKITSDVDELVGDPEFRSNLRRLVNGLSNLVSSSQALEQQMIAVQKLDEQAKIIAQQIEPLTQDIYCAVEENKNNLASDQSSREMLAYMCNKARQTPPSTLAPVRPLLTPKKPISSRPEEQLN</sequence>
<feature type="domain" description="Mce/MlaD" evidence="3">
    <location>
        <begin position="39"/>
        <end position="114"/>
    </location>
</feature>
<dbReference type="PANTHER" id="PTHR34675:SF1">
    <property type="entry name" value="PROTEIN TRIGALACTOSYLDIACYLGLYCEROL 2, CHLOROPLASTIC"/>
    <property type="match status" value="1"/>
</dbReference>
<dbReference type="InterPro" id="IPR039342">
    <property type="entry name" value="TGD2-like"/>
</dbReference>
<evidence type="ECO:0000259" key="3">
    <source>
        <dbReference type="Pfam" id="PF02470"/>
    </source>
</evidence>
<dbReference type="Proteomes" id="UP000002384">
    <property type="component" value="Chromosome"/>
</dbReference>
<keyword evidence="2" id="KW-1133">Transmembrane helix</keyword>
<dbReference type="STRING" id="65393.PCC7424_3037"/>
<dbReference type="InterPro" id="IPR003399">
    <property type="entry name" value="Mce/MlaD"/>
</dbReference>
<protein>
    <submittedName>
        <fullName evidence="4">Mammalian cell entry related domain protein</fullName>
    </submittedName>
</protein>